<dbReference type="Proteomes" id="UP001358417">
    <property type="component" value="Unassembled WGS sequence"/>
</dbReference>
<evidence type="ECO:0000256" key="8">
    <source>
        <dbReference type="SAM" id="Phobius"/>
    </source>
</evidence>
<dbReference type="InterPro" id="IPR036259">
    <property type="entry name" value="MFS_trans_sf"/>
</dbReference>
<dbReference type="Gene3D" id="1.20.1250.20">
    <property type="entry name" value="MFS general substrate transporter like domains"/>
    <property type="match status" value="1"/>
</dbReference>
<dbReference type="GeneID" id="89971444"/>
<feature type="transmembrane region" description="Helical" evidence="8">
    <location>
        <begin position="259"/>
        <end position="277"/>
    </location>
</feature>
<dbReference type="InterPro" id="IPR011701">
    <property type="entry name" value="MFS"/>
</dbReference>
<proteinExistence type="inferred from homology"/>
<protein>
    <recommendedName>
        <fullName evidence="11">Major facilitator superfamily (MFS) profile domain-containing protein</fullName>
    </recommendedName>
</protein>
<feature type="region of interest" description="Disordered" evidence="7">
    <location>
        <begin position="1"/>
        <end position="41"/>
    </location>
</feature>
<evidence type="ECO:0000256" key="5">
    <source>
        <dbReference type="ARBA" id="ARBA00022989"/>
    </source>
</evidence>
<dbReference type="RefSeq" id="XP_064705825.1">
    <property type="nucleotide sequence ID" value="XM_064846845.1"/>
</dbReference>
<feature type="transmembrane region" description="Helical" evidence="8">
    <location>
        <begin position="528"/>
        <end position="547"/>
    </location>
</feature>
<feature type="transmembrane region" description="Helical" evidence="8">
    <location>
        <begin position="408"/>
        <end position="428"/>
    </location>
</feature>
<dbReference type="AlphaFoldDB" id="A0AAV9N966"/>
<dbReference type="GO" id="GO:0000329">
    <property type="term" value="C:fungal-type vacuole membrane"/>
    <property type="evidence" value="ECO:0007669"/>
    <property type="project" value="TreeGrafter"/>
</dbReference>
<feature type="region of interest" description="Disordered" evidence="7">
    <location>
        <begin position="559"/>
        <end position="579"/>
    </location>
</feature>
<dbReference type="SUPFAM" id="SSF103473">
    <property type="entry name" value="MFS general substrate transporter"/>
    <property type="match status" value="1"/>
</dbReference>
<comment type="caution">
    <text evidence="9">The sequence shown here is derived from an EMBL/GenBank/DDBJ whole genome shotgun (WGS) entry which is preliminary data.</text>
</comment>
<evidence type="ECO:0000256" key="3">
    <source>
        <dbReference type="ARBA" id="ARBA00022448"/>
    </source>
</evidence>
<dbReference type="GO" id="GO:0022857">
    <property type="term" value="F:transmembrane transporter activity"/>
    <property type="evidence" value="ECO:0007669"/>
    <property type="project" value="InterPro"/>
</dbReference>
<sequence length="579" mass="63850">MSLTRIASVDGFERERRGSNVSTPRRMSFNPVSDWVPPKHHDRRESVVTAALQFDEVSKQKRVGKPSPSTRRKHVEQAKVRLQVVIAIIYCLFAAGVVFGYAAIKPVLIDEGVFKNLCTVEEHEKGTSPCLQQEIRLNLMFTIAAVSTNVAALPIGTILDRYGPRVCGIIGSLCLAIGAALFSSASRVEGDLFTPGYFFLALGGPFVFISSFQLSNTFPKNSGLILALLTGAFDSSSALFLLFRILYESTGKRLNTRNLFLAYLVVPLFILIVQIFVMPKESYKTVSEVVHEAEEEINAPTPPNATSDEVRSINERRQSISQEVSLLLDKSTNAKRQKREENKNAKSGVWGAMHGYTALEQIKSPWFILITLFTVIQMTRINYFVATIRPQEQYLLGSPARAKTVNDFFDVALPLGGVLSIPFIGTLLDKTSTPFALGFLVVTATIIGVLGCLPYMWAAIANVCLFVVYRPFYYTTVSDYAAKVFGFQTFGKVYGLTICLAGLFNFLQSPLDALTHVKFDLNPVPVNAMLTSIAVVVGACLVIYTFVKSRNMKRDQLEDEAEGASENLMPDVNGNGYGT</sequence>
<organism evidence="9 10">
    <name type="scientific">Exophiala bonariae</name>
    <dbReference type="NCBI Taxonomy" id="1690606"/>
    <lineage>
        <taxon>Eukaryota</taxon>
        <taxon>Fungi</taxon>
        <taxon>Dikarya</taxon>
        <taxon>Ascomycota</taxon>
        <taxon>Pezizomycotina</taxon>
        <taxon>Eurotiomycetes</taxon>
        <taxon>Chaetothyriomycetidae</taxon>
        <taxon>Chaetothyriales</taxon>
        <taxon>Herpotrichiellaceae</taxon>
        <taxon>Exophiala</taxon>
    </lineage>
</organism>
<feature type="transmembrane region" description="Helical" evidence="8">
    <location>
        <begin position="366"/>
        <end position="388"/>
    </location>
</feature>
<evidence type="ECO:0000256" key="1">
    <source>
        <dbReference type="ARBA" id="ARBA00004141"/>
    </source>
</evidence>
<feature type="transmembrane region" description="Helical" evidence="8">
    <location>
        <begin position="80"/>
        <end position="104"/>
    </location>
</feature>
<feature type="transmembrane region" description="Helical" evidence="8">
    <location>
        <begin position="489"/>
        <end position="508"/>
    </location>
</feature>
<accession>A0AAV9N966</accession>
<comment type="similarity">
    <text evidence="2">Belongs to the SLC43A transporter (TC 2.A.1.44) family.</text>
</comment>
<evidence type="ECO:0000256" key="4">
    <source>
        <dbReference type="ARBA" id="ARBA00022692"/>
    </source>
</evidence>
<dbReference type="EMBL" id="JAVRRD010000015">
    <property type="protein sequence ID" value="KAK5051598.1"/>
    <property type="molecule type" value="Genomic_DNA"/>
</dbReference>
<keyword evidence="10" id="KW-1185">Reference proteome</keyword>
<name>A0AAV9N966_9EURO</name>
<evidence type="ECO:0000256" key="2">
    <source>
        <dbReference type="ARBA" id="ARBA00006595"/>
    </source>
</evidence>
<keyword evidence="6 8" id="KW-0472">Membrane</keyword>
<dbReference type="PANTHER" id="PTHR20772">
    <property type="entry name" value="PROTEIN FMP42"/>
    <property type="match status" value="1"/>
</dbReference>
<feature type="transmembrane region" description="Helical" evidence="8">
    <location>
        <begin position="192"/>
        <end position="212"/>
    </location>
</feature>
<evidence type="ECO:0000256" key="6">
    <source>
        <dbReference type="ARBA" id="ARBA00023136"/>
    </source>
</evidence>
<dbReference type="PANTHER" id="PTHR20772:SF2">
    <property type="entry name" value="PROTEIN FMP42"/>
    <property type="match status" value="1"/>
</dbReference>
<evidence type="ECO:0008006" key="11">
    <source>
        <dbReference type="Google" id="ProtNLM"/>
    </source>
</evidence>
<feature type="transmembrane region" description="Helical" evidence="8">
    <location>
        <begin position="224"/>
        <end position="247"/>
    </location>
</feature>
<evidence type="ECO:0000256" key="7">
    <source>
        <dbReference type="SAM" id="MobiDB-lite"/>
    </source>
</evidence>
<keyword evidence="3" id="KW-0813">Transport</keyword>
<feature type="region of interest" description="Disordered" evidence="7">
    <location>
        <begin position="294"/>
        <end position="313"/>
    </location>
</feature>
<gene>
    <name evidence="9" type="ORF">LTR84_003250</name>
</gene>
<evidence type="ECO:0000313" key="10">
    <source>
        <dbReference type="Proteomes" id="UP001358417"/>
    </source>
</evidence>
<evidence type="ECO:0000313" key="9">
    <source>
        <dbReference type="EMBL" id="KAK5051598.1"/>
    </source>
</evidence>
<dbReference type="Pfam" id="PF07690">
    <property type="entry name" value="MFS_1"/>
    <property type="match status" value="1"/>
</dbReference>
<dbReference type="InterPro" id="IPR052599">
    <property type="entry name" value="SLC43A_AATransporter"/>
</dbReference>
<feature type="transmembrane region" description="Helical" evidence="8">
    <location>
        <begin position="166"/>
        <end position="186"/>
    </location>
</feature>
<keyword evidence="5 8" id="KW-1133">Transmembrane helix</keyword>
<reference evidence="9 10" key="1">
    <citation type="submission" date="2023-08" db="EMBL/GenBank/DDBJ databases">
        <title>Black Yeasts Isolated from many extreme environments.</title>
        <authorList>
            <person name="Coleine C."/>
            <person name="Stajich J.E."/>
            <person name="Selbmann L."/>
        </authorList>
    </citation>
    <scope>NUCLEOTIDE SEQUENCE [LARGE SCALE GENOMIC DNA]</scope>
    <source>
        <strain evidence="9 10">CCFEE 5792</strain>
    </source>
</reference>
<comment type="subcellular location">
    <subcellularLocation>
        <location evidence="1">Membrane</location>
        <topology evidence="1">Multi-pass membrane protein</topology>
    </subcellularLocation>
</comment>
<keyword evidence="4 8" id="KW-0812">Transmembrane</keyword>
<feature type="transmembrane region" description="Helical" evidence="8">
    <location>
        <begin position="457"/>
        <end position="477"/>
    </location>
</feature>